<feature type="compositionally biased region" description="Polar residues" evidence="1">
    <location>
        <begin position="432"/>
        <end position="474"/>
    </location>
</feature>
<evidence type="ECO:0000256" key="1">
    <source>
        <dbReference type="SAM" id="MobiDB-lite"/>
    </source>
</evidence>
<dbReference type="Proteomes" id="UP000183257">
    <property type="component" value="Unassembled WGS sequence"/>
</dbReference>
<feature type="region of interest" description="Disordered" evidence="1">
    <location>
        <begin position="412"/>
        <end position="474"/>
    </location>
</feature>
<organism evidence="3 4">
    <name type="scientific">Cellulophaga fucicola</name>
    <dbReference type="NCBI Taxonomy" id="76595"/>
    <lineage>
        <taxon>Bacteria</taxon>
        <taxon>Pseudomonadati</taxon>
        <taxon>Bacteroidota</taxon>
        <taxon>Flavobacteriia</taxon>
        <taxon>Flavobacteriales</taxon>
        <taxon>Flavobacteriaceae</taxon>
        <taxon>Cellulophaga</taxon>
    </lineage>
</organism>
<dbReference type="NCBIfam" id="TIGR03519">
    <property type="entry name" value="T9SS_PorP_fam"/>
    <property type="match status" value="1"/>
</dbReference>
<dbReference type="RefSeq" id="WP_072304082.1">
    <property type="nucleotide sequence ID" value="NZ_FPIY01000003.1"/>
</dbReference>
<dbReference type="Pfam" id="PF11751">
    <property type="entry name" value="PorP_SprF"/>
    <property type="match status" value="1"/>
</dbReference>
<evidence type="ECO:0000256" key="2">
    <source>
        <dbReference type="SAM" id="SignalP"/>
    </source>
</evidence>
<keyword evidence="4" id="KW-1185">Reference proteome</keyword>
<dbReference type="OrthoDB" id="1393025at2"/>
<proteinExistence type="predicted"/>
<name>A0A1K1Q879_9FLAO</name>
<feature type="signal peptide" evidence="2">
    <location>
        <begin position="1"/>
        <end position="21"/>
    </location>
</feature>
<evidence type="ECO:0000313" key="4">
    <source>
        <dbReference type="Proteomes" id="UP000183257"/>
    </source>
</evidence>
<sequence length="715" mass="80990">MFKFKYIYFLLLLTVLTNVSAQEVNPYLSYDVPSQNLLKYNRFLINPTFSTVREDKSYVNLLHRNQSVEFSDNNQNYFLSYSGRVNDRVGLGVSIYQQTAGTLTNYGVLANYAYGVKLSDKSNFTFGANFSYYASGLDKSRVNAADPDDPFLNGQTDNLLQFQPGVNLSYDKFDIGLYAENLFDYNLKSNESITEFAEKTFSGHLQYTHQFDKTSGILEQGRLMPLARVRMAGEEDIVLGGSLILDLPKIGWAQVGYDDHYGAAAGLGFNLNKRLSLGYTMEKGISGDLDNFGLTHEISLAYSFTPNLTEDRVMLEDDSDEELALNDEEINEDDESKSEKFEELKQRLAENDQVLAELMYRQDSLEINRQRDLETRFERVLRMVRSETQGNRPDLEERAKKMYFINNDDNAVADNTTSNSNNTIGQDLVDDFSNTKTPATNSGYQSSTQNNTPKNTITKDATSTNQAVANNTSSNSVTKTASSIKSRKFKNLDGVEQGYYVIANVYKGQGYLNKFMSDLEDKGITADYIKDPKSGLKYVYLEKYDTWQEAADAHNSKMNGAYTDTMWIMNVDNNTSTDARYSNTAYASNNQTQDKTAIQAKDDYRNSKFRNPVQKDNVAGAYPTPKVVKFDGVDSGYYIIANVFASAKNANSFVRLLNKQGLNASYFINPENNYRYVYLKKHGSWNNALLSYYSNINSSYQDRMWIMRVTPNLVA</sequence>
<reference evidence="4" key="1">
    <citation type="submission" date="2016-11" db="EMBL/GenBank/DDBJ databases">
        <authorList>
            <person name="Varghese N."/>
            <person name="Submissions S."/>
        </authorList>
    </citation>
    <scope>NUCLEOTIDE SEQUENCE [LARGE SCALE GENOMIC DNA]</scope>
    <source>
        <strain evidence="4">DSM 24786</strain>
    </source>
</reference>
<evidence type="ECO:0000313" key="3">
    <source>
        <dbReference type="EMBL" id="SFW56119.1"/>
    </source>
</evidence>
<dbReference type="InterPro" id="IPR019861">
    <property type="entry name" value="PorP/SprF_Bacteroidetes"/>
</dbReference>
<dbReference type="STRING" id="76595.SAMN05660313_02451"/>
<feature type="chain" id="PRO_5012385493" evidence="2">
    <location>
        <begin position="22"/>
        <end position="715"/>
    </location>
</feature>
<dbReference type="EMBL" id="FPIY01000003">
    <property type="protein sequence ID" value="SFW56119.1"/>
    <property type="molecule type" value="Genomic_DNA"/>
</dbReference>
<dbReference type="AlphaFoldDB" id="A0A1K1Q879"/>
<protein>
    <submittedName>
        <fullName evidence="3">Type IX secretion system membrane protein, PorP/SprF family</fullName>
    </submittedName>
</protein>
<gene>
    <name evidence="3" type="ORF">SAMN05660313_02451</name>
</gene>
<accession>A0A1K1Q879</accession>
<keyword evidence="2" id="KW-0732">Signal</keyword>